<keyword evidence="4" id="KW-1185">Reference proteome</keyword>
<evidence type="ECO:0000256" key="2">
    <source>
        <dbReference type="SAM" id="SignalP"/>
    </source>
</evidence>
<keyword evidence="1" id="KW-1133">Transmembrane helix</keyword>
<evidence type="ECO:0000313" key="4">
    <source>
        <dbReference type="Proteomes" id="UP001628156"/>
    </source>
</evidence>
<name>A0ABQ0D9V9_9EUKA</name>
<gene>
    <name evidence="3" type="ORF">ENUP19_0040G0003</name>
</gene>
<feature type="chain" id="PRO_5047477999" evidence="2">
    <location>
        <begin position="18"/>
        <end position="870"/>
    </location>
</feature>
<keyword evidence="2" id="KW-0732">Signal</keyword>
<evidence type="ECO:0000256" key="1">
    <source>
        <dbReference type="SAM" id="Phobius"/>
    </source>
</evidence>
<feature type="transmembrane region" description="Helical" evidence="1">
    <location>
        <begin position="835"/>
        <end position="856"/>
    </location>
</feature>
<keyword evidence="1" id="KW-0472">Membrane</keyword>
<protein>
    <submittedName>
        <fullName evidence="3">Uncharacterized protein</fullName>
    </submittedName>
</protein>
<dbReference type="EMBL" id="BAAFRS010000040">
    <property type="protein sequence ID" value="GAB1219616.1"/>
    <property type="molecule type" value="Genomic_DNA"/>
</dbReference>
<reference evidence="3 4" key="1">
    <citation type="journal article" date="2019" name="PLoS Negl. Trop. Dis.">
        <title>Whole genome sequencing of Entamoeba nuttalli reveals mammalian host-related molecular signatures and a novel octapeptide-repeat surface protein.</title>
        <authorList>
            <person name="Tanaka M."/>
            <person name="Makiuchi T."/>
            <person name="Komiyama T."/>
            <person name="Shiina T."/>
            <person name="Osaki K."/>
            <person name="Tachibana H."/>
        </authorList>
    </citation>
    <scope>NUCLEOTIDE SEQUENCE [LARGE SCALE GENOMIC DNA]</scope>
    <source>
        <strain evidence="3 4">P19-061405</strain>
    </source>
</reference>
<keyword evidence="1" id="KW-0812">Transmembrane</keyword>
<proteinExistence type="predicted"/>
<sequence>MKVIFLVLLGIIQYSYSNECTCTVSTTNMFVSECKNNDGKIVVNSPECIFIINEEINGNILLESVNKLIINSKNTFETQNNIIKEIKVTSDVIFNNDGKISDNQLIIENLDATNENKITLGVNTIIKSSNGNPNIIITSEANIKYNGNINQLDIDGNLVMGQGSINDINVSGRSEVLLPEKIKINSITLETANFHLLVPSTEDFQIGKFIIKMNKGLISSIPLIHSEKIITEKFIDSLVVQDDTGTKLTGKLKIECARYEVFYVSQETTDVACQPITCIFKDNQFNIERCPFEEKQDGDSVIPTILLLKSALWKEEWNSKKLTSLIIDINNDNSLDFGRNTIKCSNLIIKSGKISIQDISLENVIVESQASLKLTNTHVQSLMSEDSTLELKSVYIEGYSEFKNTKMSIENSLYYAGSNKNLFKSIFNGVELSLTDGHIYTKTPIEIIVEELTIISQNYPIFIDESQSKFFFDDFVSVLGVENDAMDSCFQLVSSMGQNLITVNENSNVVIDLNKVSAFFCIENAQEPTSYLNCKIPKQPNGKYNMGLLVNLPDHCKSVNPSALNFIFEDDIIELNTNNIQSIGQVHARSLVIVSSEVQNEGELTTINKVEVEKLTISSHTNILELSLRTSSLVRVTSLLSLGILNVDGIKNGFFAITSTGSLEIIGNLFSNAKVIIENGGSFYSYNPEEYLEINNCEFEIHPQGVFKTNLFSKIIDSNIYLNLINEHALTFTKVIFDGVNIELRTTNLLEFNTQRKSQQYVAFAKDGMELINTNIELVSGTKRINLKSSIECNKQWLFINRKNTKCLSDGLNIRGRETFAIPEHWKKQKKSMKWIYSIIVIPVIIAIGYILYVFIRQSNNTQHSNLMDD</sequence>
<feature type="signal peptide" evidence="2">
    <location>
        <begin position="1"/>
        <end position="17"/>
    </location>
</feature>
<accession>A0ABQ0D9V9</accession>
<evidence type="ECO:0000313" key="3">
    <source>
        <dbReference type="EMBL" id="GAB1219616.1"/>
    </source>
</evidence>
<organism evidence="3 4">
    <name type="scientific">Entamoeba nuttalli</name>
    <dbReference type="NCBI Taxonomy" id="412467"/>
    <lineage>
        <taxon>Eukaryota</taxon>
        <taxon>Amoebozoa</taxon>
        <taxon>Evosea</taxon>
        <taxon>Archamoebae</taxon>
        <taxon>Mastigamoebida</taxon>
        <taxon>Entamoebidae</taxon>
        <taxon>Entamoeba</taxon>
    </lineage>
</organism>
<comment type="caution">
    <text evidence="3">The sequence shown here is derived from an EMBL/GenBank/DDBJ whole genome shotgun (WGS) entry which is preliminary data.</text>
</comment>
<dbReference type="Proteomes" id="UP001628156">
    <property type="component" value="Unassembled WGS sequence"/>
</dbReference>